<dbReference type="RefSeq" id="WP_161435569.1">
    <property type="nucleotide sequence ID" value="NZ_WXYO01000005.1"/>
</dbReference>
<evidence type="ECO:0000313" key="3">
    <source>
        <dbReference type="Proteomes" id="UP000475249"/>
    </source>
</evidence>
<feature type="signal peptide" evidence="1">
    <location>
        <begin position="1"/>
        <end position="19"/>
    </location>
</feature>
<dbReference type="AlphaFoldDB" id="A0A6L9EDU8"/>
<keyword evidence="1" id="KW-0732">Signal</keyword>
<evidence type="ECO:0000256" key="1">
    <source>
        <dbReference type="SAM" id="SignalP"/>
    </source>
</evidence>
<keyword evidence="3" id="KW-1185">Reference proteome</keyword>
<accession>A0A6L9EDU8</accession>
<dbReference type="EMBL" id="WXYO01000005">
    <property type="protein sequence ID" value="NAS12529.1"/>
    <property type="molecule type" value="Genomic_DNA"/>
</dbReference>
<evidence type="ECO:0000313" key="2">
    <source>
        <dbReference type="EMBL" id="NAS12529.1"/>
    </source>
</evidence>
<organism evidence="2 3">
    <name type="scientific">Poritiphilus flavus</name>
    <dbReference type="NCBI Taxonomy" id="2697053"/>
    <lineage>
        <taxon>Bacteria</taxon>
        <taxon>Pseudomonadati</taxon>
        <taxon>Bacteroidota</taxon>
        <taxon>Flavobacteriia</taxon>
        <taxon>Flavobacteriales</taxon>
        <taxon>Flavobacteriaceae</taxon>
        <taxon>Poritiphilus</taxon>
    </lineage>
</organism>
<proteinExistence type="predicted"/>
<comment type="caution">
    <text evidence="2">The sequence shown here is derived from an EMBL/GenBank/DDBJ whole genome shotgun (WGS) entry which is preliminary data.</text>
</comment>
<gene>
    <name evidence="2" type="ORF">GTQ38_10990</name>
</gene>
<protein>
    <submittedName>
        <fullName evidence="2">Uncharacterized protein</fullName>
    </submittedName>
</protein>
<dbReference type="Proteomes" id="UP000475249">
    <property type="component" value="Unassembled WGS sequence"/>
</dbReference>
<sequence>MKFIILTVLFSACSSARLANSYKSKDFSSIEDQNILVVSRTPQVAVRKAYEKEISKRLKMQGLNASPSYLMFPDLKPLTNKTVERIANTISMFRDEGFDILMVTSLKDVEEQEVLRRQEGYGSLLDYYGNKYITLKGYYDDVHAPPKLTPLETELEPITRKEVTFILEAVTYNLSLPEAKRLLSVVTMEITNPNSASSVRQGFAKTVANELK</sequence>
<feature type="chain" id="PRO_5026797633" evidence="1">
    <location>
        <begin position="20"/>
        <end position="212"/>
    </location>
</feature>
<name>A0A6L9EDU8_9FLAO</name>
<reference evidence="2 3" key="1">
    <citation type="submission" date="2020-01" db="EMBL/GenBank/DDBJ databases">
        <title>Bacteria diversity of Porities sp.</title>
        <authorList>
            <person name="Wang G."/>
        </authorList>
    </citation>
    <scope>NUCLEOTIDE SEQUENCE [LARGE SCALE GENOMIC DNA]</scope>
    <source>
        <strain evidence="2 3">R33</strain>
    </source>
</reference>